<keyword evidence="2" id="KW-1185">Reference proteome</keyword>
<dbReference type="OrthoDB" id="3098341at2759"/>
<evidence type="ECO:0000313" key="1">
    <source>
        <dbReference type="EMBL" id="THU98126.1"/>
    </source>
</evidence>
<gene>
    <name evidence="1" type="ORF">K435DRAFT_965082</name>
</gene>
<dbReference type="AlphaFoldDB" id="A0A4S8M741"/>
<reference evidence="1 2" key="1">
    <citation type="journal article" date="2019" name="Nat. Ecol. Evol.">
        <title>Megaphylogeny resolves global patterns of mushroom evolution.</title>
        <authorList>
            <person name="Varga T."/>
            <person name="Krizsan K."/>
            <person name="Foldi C."/>
            <person name="Dima B."/>
            <person name="Sanchez-Garcia M."/>
            <person name="Sanchez-Ramirez S."/>
            <person name="Szollosi G.J."/>
            <person name="Szarkandi J.G."/>
            <person name="Papp V."/>
            <person name="Albert L."/>
            <person name="Andreopoulos W."/>
            <person name="Angelini C."/>
            <person name="Antonin V."/>
            <person name="Barry K.W."/>
            <person name="Bougher N.L."/>
            <person name="Buchanan P."/>
            <person name="Buyck B."/>
            <person name="Bense V."/>
            <person name="Catcheside P."/>
            <person name="Chovatia M."/>
            <person name="Cooper J."/>
            <person name="Damon W."/>
            <person name="Desjardin D."/>
            <person name="Finy P."/>
            <person name="Geml J."/>
            <person name="Haridas S."/>
            <person name="Hughes K."/>
            <person name="Justo A."/>
            <person name="Karasinski D."/>
            <person name="Kautmanova I."/>
            <person name="Kiss B."/>
            <person name="Kocsube S."/>
            <person name="Kotiranta H."/>
            <person name="LaButti K.M."/>
            <person name="Lechner B.E."/>
            <person name="Liimatainen K."/>
            <person name="Lipzen A."/>
            <person name="Lukacs Z."/>
            <person name="Mihaltcheva S."/>
            <person name="Morgado L.N."/>
            <person name="Niskanen T."/>
            <person name="Noordeloos M.E."/>
            <person name="Ohm R.A."/>
            <person name="Ortiz-Santana B."/>
            <person name="Ovrebo C."/>
            <person name="Racz N."/>
            <person name="Riley R."/>
            <person name="Savchenko A."/>
            <person name="Shiryaev A."/>
            <person name="Soop K."/>
            <person name="Spirin V."/>
            <person name="Szebenyi C."/>
            <person name="Tomsovsky M."/>
            <person name="Tulloss R.E."/>
            <person name="Uehling J."/>
            <person name="Grigoriev I.V."/>
            <person name="Vagvolgyi C."/>
            <person name="Papp T."/>
            <person name="Martin F.M."/>
            <person name="Miettinen O."/>
            <person name="Hibbett D.S."/>
            <person name="Nagy L.G."/>
        </authorList>
    </citation>
    <scope>NUCLEOTIDE SEQUENCE [LARGE SCALE GENOMIC DNA]</scope>
    <source>
        <strain evidence="1 2">CBS 962.96</strain>
    </source>
</reference>
<proteinExistence type="predicted"/>
<accession>A0A4S8M741</accession>
<dbReference type="EMBL" id="ML179142">
    <property type="protein sequence ID" value="THU98126.1"/>
    <property type="molecule type" value="Genomic_DNA"/>
</dbReference>
<name>A0A4S8M741_DENBC</name>
<organism evidence="1 2">
    <name type="scientific">Dendrothele bispora (strain CBS 962.96)</name>
    <dbReference type="NCBI Taxonomy" id="1314807"/>
    <lineage>
        <taxon>Eukaryota</taxon>
        <taxon>Fungi</taxon>
        <taxon>Dikarya</taxon>
        <taxon>Basidiomycota</taxon>
        <taxon>Agaricomycotina</taxon>
        <taxon>Agaricomycetes</taxon>
        <taxon>Agaricomycetidae</taxon>
        <taxon>Agaricales</taxon>
        <taxon>Agaricales incertae sedis</taxon>
        <taxon>Dendrothele</taxon>
    </lineage>
</organism>
<evidence type="ECO:0000313" key="2">
    <source>
        <dbReference type="Proteomes" id="UP000297245"/>
    </source>
</evidence>
<protein>
    <submittedName>
        <fullName evidence="1">Uncharacterized protein</fullName>
    </submittedName>
</protein>
<sequence>MTRSYPCDAVSTDPGSFGSEVVPYRLLRANRLRLDSRMMAILEHNWRIPRGSLDLEAAHNHIPVRADLPDLLRASDLCFLPTPETFQAMLNEAKVKPEQKKKSYTESFPRPYEYILASGFFKFKGPLYVREPESGQLRQFDYPYHGLPTFTSSAHPYHVAYHSVFCVFGAFEEMAAHYPWGGTIRDTLHNLILVWQKAPPPEIFCYESEDEDKGPRTPPRRVKTVPARQCHSYLDTESIESWINLTNVPDYGEESVLNSPEVKRSGYRDEPHRSIRSLDLKSFALSSVGGR</sequence>
<dbReference type="Proteomes" id="UP000297245">
    <property type="component" value="Unassembled WGS sequence"/>
</dbReference>